<dbReference type="Proteomes" id="UP001174694">
    <property type="component" value="Unassembled WGS sequence"/>
</dbReference>
<feature type="compositionally biased region" description="Acidic residues" evidence="1">
    <location>
        <begin position="203"/>
        <end position="212"/>
    </location>
</feature>
<dbReference type="EMBL" id="JANBVO010000003">
    <property type="protein sequence ID" value="KAJ9155541.1"/>
    <property type="molecule type" value="Genomic_DNA"/>
</dbReference>
<keyword evidence="3" id="KW-1185">Reference proteome</keyword>
<feature type="compositionally biased region" description="Acidic residues" evidence="1">
    <location>
        <begin position="219"/>
        <end position="228"/>
    </location>
</feature>
<feature type="compositionally biased region" description="Low complexity" evidence="1">
    <location>
        <begin position="119"/>
        <end position="142"/>
    </location>
</feature>
<feature type="region of interest" description="Disordered" evidence="1">
    <location>
        <begin position="117"/>
        <end position="279"/>
    </location>
</feature>
<evidence type="ECO:0000256" key="1">
    <source>
        <dbReference type="SAM" id="MobiDB-lite"/>
    </source>
</evidence>
<comment type="caution">
    <text evidence="2">The sequence shown here is derived from an EMBL/GenBank/DDBJ whole genome shotgun (WGS) entry which is preliminary data.</text>
</comment>
<sequence length="404" mass="43258">MSGCERFTVIAANPVPVLELLSDAAGVIDGNSLERASAFECWETGKAKKTTSDHTVDPAADDGIVKSPALTPAVTVSGAPPSTGDVRTNYVPSPGPAIGILCSPAVIKFRKLLRDNGTDDAASSASSLSYRSSSWDGGSTASSEREPSPSPSLSPSKTESAMPPTNNSQRPEDQKPQQSSAFVSTSETSEGSHGPAHILIDLTVDDQSDGEDSGMSSEASEEPSEESDDARVSEARGCVNEGRRPSAPSIVSARTTKRRHTEAGATLSPRNDDEEPALKRRKIDITFDLEAVTVYATSASPKKKIHKCTWNSDTKSWQNTKREEIFLERWVNEVGFCKDGFSIKCEIRPSKSSCPLGKSVLIEWDPEEKAYEGENVSDGRERRTVRTTGVPAGGELVEVLQSSH</sequence>
<evidence type="ECO:0000313" key="2">
    <source>
        <dbReference type="EMBL" id="KAJ9155541.1"/>
    </source>
</evidence>
<reference evidence="2" key="1">
    <citation type="submission" date="2022-07" db="EMBL/GenBank/DDBJ databases">
        <title>Fungi with potential for degradation of polypropylene.</title>
        <authorList>
            <person name="Gostincar C."/>
        </authorList>
    </citation>
    <scope>NUCLEOTIDE SEQUENCE</scope>
    <source>
        <strain evidence="2">EXF-13308</strain>
    </source>
</reference>
<organism evidence="2 3">
    <name type="scientific">Pleurostoma richardsiae</name>
    <dbReference type="NCBI Taxonomy" id="41990"/>
    <lineage>
        <taxon>Eukaryota</taxon>
        <taxon>Fungi</taxon>
        <taxon>Dikarya</taxon>
        <taxon>Ascomycota</taxon>
        <taxon>Pezizomycotina</taxon>
        <taxon>Sordariomycetes</taxon>
        <taxon>Sordariomycetidae</taxon>
        <taxon>Calosphaeriales</taxon>
        <taxon>Pleurostomataceae</taxon>
        <taxon>Pleurostoma</taxon>
    </lineage>
</organism>
<name>A0AA38VNY1_9PEZI</name>
<evidence type="ECO:0000313" key="3">
    <source>
        <dbReference type="Proteomes" id="UP001174694"/>
    </source>
</evidence>
<dbReference type="AlphaFoldDB" id="A0AA38VNY1"/>
<accession>A0AA38VNY1</accession>
<feature type="compositionally biased region" description="Low complexity" evidence="1">
    <location>
        <begin position="151"/>
        <end position="160"/>
    </location>
</feature>
<protein>
    <submittedName>
        <fullName evidence="2">Uncharacterized protein</fullName>
    </submittedName>
</protein>
<proteinExistence type="predicted"/>
<feature type="compositionally biased region" description="Polar residues" evidence="1">
    <location>
        <begin position="176"/>
        <end position="191"/>
    </location>
</feature>
<gene>
    <name evidence="2" type="ORF">NKR23_g2111</name>
</gene>